<dbReference type="InterPro" id="IPR011256">
    <property type="entry name" value="Reg_factor_effector_dom_sf"/>
</dbReference>
<organism evidence="1 2">
    <name type="scientific">Gordonibacter urolithinfaciens</name>
    <dbReference type="NCBI Taxonomy" id="1335613"/>
    <lineage>
        <taxon>Bacteria</taxon>
        <taxon>Bacillati</taxon>
        <taxon>Actinomycetota</taxon>
        <taxon>Coriobacteriia</taxon>
        <taxon>Eggerthellales</taxon>
        <taxon>Eggerthellaceae</taxon>
        <taxon>Gordonibacter</taxon>
    </lineage>
</organism>
<dbReference type="PANTHER" id="PTHR30204">
    <property type="entry name" value="REDOX-CYCLING DRUG-SENSING TRANSCRIPTIONAL ACTIVATOR SOXR"/>
    <property type="match status" value="1"/>
</dbReference>
<dbReference type="Pfam" id="PF06445">
    <property type="entry name" value="GyrI-like"/>
    <property type="match status" value="1"/>
</dbReference>
<protein>
    <submittedName>
        <fullName evidence="1">MerR family DNA-binding transcriptional regulator</fullName>
    </submittedName>
</protein>
<dbReference type="InterPro" id="IPR029442">
    <property type="entry name" value="GyrI-like"/>
</dbReference>
<dbReference type="Gene3D" id="1.10.1660.10">
    <property type="match status" value="1"/>
</dbReference>
<dbReference type="SUPFAM" id="SSF55136">
    <property type="entry name" value="Probable bacterial effector-binding domain"/>
    <property type="match status" value="1"/>
</dbReference>
<dbReference type="InterPro" id="IPR000551">
    <property type="entry name" value="MerR-type_HTH_dom"/>
</dbReference>
<dbReference type="PROSITE" id="PS50937">
    <property type="entry name" value="HTH_MERR_2"/>
    <property type="match status" value="1"/>
</dbReference>
<name>A0A423UHM4_9ACTN</name>
<evidence type="ECO:0000313" key="2">
    <source>
        <dbReference type="Proteomes" id="UP000285258"/>
    </source>
</evidence>
<dbReference type="InterPro" id="IPR047057">
    <property type="entry name" value="MerR_fam"/>
</dbReference>
<dbReference type="Proteomes" id="UP000285258">
    <property type="component" value="Unassembled WGS sequence"/>
</dbReference>
<dbReference type="GO" id="GO:0003677">
    <property type="term" value="F:DNA binding"/>
    <property type="evidence" value="ECO:0007669"/>
    <property type="project" value="UniProtKB-KW"/>
</dbReference>
<evidence type="ECO:0000313" key="1">
    <source>
        <dbReference type="EMBL" id="ROT88363.1"/>
    </source>
</evidence>
<dbReference type="InterPro" id="IPR009061">
    <property type="entry name" value="DNA-bd_dom_put_sf"/>
</dbReference>
<proteinExistence type="predicted"/>
<dbReference type="GeneID" id="97354520"/>
<dbReference type="GO" id="GO:0003700">
    <property type="term" value="F:DNA-binding transcription factor activity"/>
    <property type="evidence" value="ECO:0007669"/>
    <property type="project" value="InterPro"/>
</dbReference>
<dbReference type="RefSeq" id="WP_096228255.1">
    <property type="nucleotide sequence ID" value="NZ_BAABZN010000001.1"/>
</dbReference>
<dbReference type="Pfam" id="PF13411">
    <property type="entry name" value="MerR_1"/>
    <property type="match status" value="1"/>
</dbReference>
<gene>
    <name evidence="1" type="ORF">DMP12_12445</name>
</gene>
<keyword evidence="1" id="KW-0238">DNA-binding</keyword>
<accession>A0A423UHM4</accession>
<dbReference type="SMART" id="SM00422">
    <property type="entry name" value="HTH_MERR"/>
    <property type="match status" value="1"/>
</dbReference>
<dbReference type="SUPFAM" id="SSF46955">
    <property type="entry name" value="Putative DNA-binding domain"/>
    <property type="match status" value="1"/>
</dbReference>
<comment type="caution">
    <text evidence="1">The sequence shown here is derived from an EMBL/GenBank/DDBJ whole genome shotgun (WGS) entry which is preliminary data.</text>
</comment>
<dbReference type="Gene3D" id="3.20.80.10">
    <property type="entry name" value="Regulatory factor, effector binding domain"/>
    <property type="match status" value="1"/>
</dbReference>
<sequence>MQHPLLLSTGEFAQMCNVSRELLVHYDKIGLLKPKEVRGNGYRYYSLKQLYLFDVVRFFMDAGMSTKEIKEYLDNRTTQLFLDSIQTSIDRMGQQRDILDARIGMMEKMRYLTQRAVTFPKEQPRLSYWDETWFLTTEVRRERSQQAYAQAVSEHSDFCRNRAGVATFPLGRVIDIPDLDDPSEFYYTKLVTWISPPRDAACLGDRVECKPKGNYAVVLHQGGTSTVERSYEKLLAYVEREGFLMRGPLYELDMNSYLMSDSADDYLLHISVLVDVEDAAERGGGA</sequence>
<dbReference type="AlphaFoldDB" id="A0A423UHM4"/>
<dbReference type="EMBL" id="QIBW01000018">
    <property type="protein sequence ID" value="ROT88363.1"/>
    <property type="molecule type" value="Genomic_DNA"/>
</dbReference>
<dbReference type="PANTHER" id="PTHR30204:SF85">
    <property type="entry name" value="MULTIDRUG-EFFLUX TRANSPORTER 2 REGULATOR"/>
    <property type="match status" value="1"/>
</dbReference>
<reference evidence="2" key="1">
    <citation type="submission" date="2018-05" db="EMBL/GenBank/DDBJ databases">
        <title>Genome Sequencing of selected type strains of the family Eggerthellaceae.</title>
        <authorList>
            <person name="Danylec N."/>
            <person name="Stoll D.A."/>
            <person name="Doetsch A."/>
            <person name="Huch M."/>
        </authorList>
    </citation>
    <scope>NUCLEOTIDE SEQUENCE [LARGE SCALE GENOMIC DNA]</scope>
    <source>
        <strain evidence="2">DSM 27213</strain>
    </source>
</reference>